<dbReference type="RefSeq" id="WP_264500151.1">
    <property type="nucleotide sequence ID" value="NZ_JAPDDS010000002.1"/>
</dbReference>
<dbReference type="EMBL" id="JAPDDS010000002">
    <property type="protein sequence ID" value="MCW1884192.1"/>
    <property type="molecule type" value="Genomic_DNA"/>
</dbReference>
<proteinExistence type="predicted"/>
<organism evidence="1 2">
    <name type="scientific">Luteolibacter flavescens</name>
    <dbReference type="NCBI Taxonomy" id="1859460"/>
    <lineage>
        <taxon>Bacteria</taxon>
        <taxon>Pseudomonadati</taxon>
        <taxon>Verrucomicrobiota</taxon>
        <taxon>Verrucomicrobiia</taxon>
        <taxon>Verrucomicrobiales</taxon>
        <taxon>Verrucomicrobiaceae</taxon>
        <taxon>Luteolibacter</taxon>
    </lineage>
</organism>
<gene>
    <name evidence="1" type="ORF">OKA04_05580</name>
</gene>
<keyword evidence="2" id="KW-1185">Reference proteome</keyword>
<protein>
    <submittedName>
        <fullName evidence="1">Uncharacterized protein</fullName>
    </submittedName>
</protein>
<dbReference type="Proteomes" id="UP001207930">
    <property type="component" value="Unassembled WGS sequence"/>
</dbReference>
<evidence type="ECO:0000313" key="1">
    <source>
        <dbReference type="EMBL" id="MCW1884192.1"/>
    </source>
</evidence>
<reference evidence="1 2" key="1">
    <citation type="submission" date="2022-10" db="EMBL/GenBank/DDBJ databases">
        <title>Luteolibacter flavescens strain MCCC 1K03193, whole genome shotgun sequencing project.</title>
        <authorList>
            <person name="Zhao G."/>
            <person name="Shen L."/>
        </authorList>
    </citation>
    <scope>NUCLEOTIDE SEQUENCE [LARGE SCALE GENOMIC DNA]</scope>
    <source>
        <strain evidence="1 2">MCCC 1K03193</strain>
    </source>
</reference>
<sequence length="144" mass="16413">MYPLSSAIGSLRIDRRFDSTEEIWEALLARTPRDRTEDPFWRHEDLFDAAFEHRFGPAGRDTEWCVLTMHRDVSAFMATISAKHFDGDFVRLLQDLLSATLPDEPVYLGVYEAGVTDYHGLIASFAVFRDRLWAWTRGVAGDGG</sequence>
<evidence type="ECO:0000313" key="2">
    <source>
        <dbReference type="Proteomes" id="UP001207930"/>
    </source>
</evidence>
<accession>A0ABT3FKU8</accession>
<comment type="caution">
    <text evidence="1">The sequence shown here is derived from an EMBL/GenBank/DDBJ whole genome shotgun (WGS) entry which is preliminary data.</text>
</comment>
<name>A0ABT3FKU8_9BACT</name>